<sequence length="203" mass="22219">MWRSLLAAVLLSSTSSLATAGETSAPPAPAYDPLDHWEFAYETGALWSFGSNATPLDYVLLPQLLTFKSPYVFKGEFLGGTLALRNRLTIAVEPIVEGPENYFIGFTGAGLLEWWNPARNFSMFFTAGGGLGLMDSKGYEVEGGQGQDLNYTWLVYSGVRVMPAERVSVSLGLYFQHISNMDQDDINPGIDALGPMFSVGWHF</sequence>
<dbReference type="Proteomes" id="UP000306196">
    <property type="component" value="Unassembled WGS sequence"/>
</dbReference>
<reference evidence="2 3" key="1">
    <citation type="submission" date="2019-05" db="EMBL/GenBank/DDBJ databases">
        <title>Verrucobacter flavum gen. nov., sp. nov. a new member of the family Verrucomicrobiaceae.</title>
        <authorList>
            <person name="Szuroczki S."/>
            <person name="Abbaszade G."/>
            <person name="Szabo A."/>
            <person name="Felfoldi T."/>
            <person name="Schumann P."/>
            <person name="Boka K."/>
            <person name="Keki Z."/>
            <person name="Toumi M."/>
            <person name="Toth E."/>
        </authorList>
    </citation>
    <scope>NUCLEOTIDE SEQUENCE [LARGE SCALE GENOMIC DNA]</scope>
    <source>
        <strain evidence="2 3">MG-N-17</strain>
    </source>
</reference>
<keyword evidence="1" id="KW-0732">Signal</keyword>
<comment type="caution">
    <text evidence="2">The sequence shown here is derived from an EMBL/GenBank/DDBJ whole genome shotgun (WGS) entry which is preliminary data.</text>
</comment>
<keyword evidence="2" id="KW-0378">Hydrolase</keyword>
<evidence type="ECO:0000313" key="2">
    <source>
        <dbReference type="EMBL" id="TLD71503.1"/>
    </source>
</evidence>
<organism evidence="2 3">
    <name type="scientific">Phragmitibacter flavus</name>
    <dbReference type="NCBI Taxonomy" id="2576071"/>
    <lineage>
        <taxon>Bacteria</taxon>
        <taxon>Pseudomonadati</taxon>
        <taxon>Verrucomicrobiota</taxon>
        <taxon>Verrucomicrobiia</taxon>
        <taxon>Verrucomicrobiales</taxon>
        <taxon>Verrucomicrobiaceae</taxon>
        <taxon>Phragmitibacter</taxon>
    </lineage>
</organism>
<dbReference type="RefSeq" id="WP_138085716.1">
    <property type="nucleotide sequence ID" value="NZ_VAUV01000005.1"/>
</dbReference>
<dbReference type="AlphaFoldDB" id="A0A5R8KGR6"/>
<dbReference type="Gene3D" id="2.40.160.20">
    <property type="match status" value="1"/>
</dbReference>
<accession>A0A5R8KGR6</accession>
<feature type="chain" id="PRO_5024360210" evidence="1">
    <location>
        <begin position="21"/>
        <end position="203"/>
    </location>
</feature>
<name>A0A5R8KGR6_9BACT</name>
<dbReference type="InterPro" id="IPR018550">
    <property type="entry name" value="Lipid-A_deacylase-rel"/>
</dbReference>
<proteinExistence type="predicted"/>
<dbReference type="Pfam" id="PF09411">
    <property type="entry name" value="PagL"/>
    <property type="match status" value="1"/>
</dbReference>
<protein>
    <submittedName>
        <fullName evidence="2">Acyloxyacyl hydrolase</fullName>
    </submittedName>
</protein>
<dbReference type="EMBL" id="VAUV01000005">
    <property type="protein sequence ID" value="TLD71503.1"/>
    <property type="molecule type" value="Genomic_DNA"/>
</dbReference>
<dbReference type="OrthoDB" id="191770at2"/>
<feature type="signal peptide" evidence="1">
    <location>
        <begin position="1"/>
        <end position="20"/>
    </location>
</feature>
<dbReference type="GO" id="GO:0016787">
    <property type="term" value="F:hydrolase activity"/>
    <property type="evidence" value="ECO:0007669"/>
    <property type="project" value="UniProtKB-KW"/>
</dbReference>
<gene>
    <name evidence="2" type="ORF">FEM03_08240</name>
</gene>
<keyword evidence="3" id="KW-1185">Reference proteome</keyword>
<evidence type="ECO:0000313" key="3">
    <source>
        <dbReference type="Proteomes" id="UP000306196"/>
    </source>
</evidence>
<evidence type="ECO:0000256" key="1">
    <source>
        <dbReference type="SAM" id="SignalP"/>
    </source>
</evidence>
<dbReference type="InterPro" id="IPR011250">
    <property type="entry name" value="OMP/PagP_B-barrel"/>
</dbReference>
<dbReference type="SUPFAM" id="SSF56925">
    <property type="entry name" value="OMPA-like"/>
    <property type="match status" value="1"/>
</dbReference>